<keyword evidence="1" id="KW-0732">Signal</keyword>
<dbReference type="AlphaFoldDB" id="A0A814CMP6"/>
<evidence type="ECO:0000313" key="4">
    <source>
        <dbReference type="Proteomes" id="UP000663828"/>
    </source>
</evidence>
<proteinExistence type="predicted"/>
<name>A0A814CMP6_ADIRI</name>
<evidence type="ECO:0000313" key="3">
    <source>
        <dbReference type="EMBL" id="CAF1156702.1"/>
    </source>
</evidence>
<protein>
    <submittedName>
        <fullName evidence="2">Uncharacterized protein</fullName>
    </submittedName>
</protein>
<gene>
    <name evidence="3" type="ORF">EDS130_LOCUS22912</name>
    <name evidence="2" type="ORF">XAT740_LOCUS10297</name>
</gene>
<accession>A0A814CMP6</accession>
<evidence type="ECO:0000313" key="2">
    <source>
        <dbReference type="EMBL" id="CAF0944286.1"/>
    </source>
</evidence>
<sequence length="317" mass="37164">MMLISIHFLCFQLKITHGLFNLYNTNEAGLLAMANVFDHDCLYVYDDLNIAPSKSTLIPYCMRPEISEKFMSNSHHTVCYGRVMTFKELKSMNISISDLFKWNAVIELIDLYEKYLFLPDLVNENESYCQCSSSSQFGRFCQYTIVDINFDVDDDEQSFSTLVHSLTAQNWRQICNGIVDCNRGEDEPFDLCLQLESNQCDIQTEFRYRNKDFYLNEDSSLNLCSFTLVDQFICLTNKSDCIRRKFIKDQQYDRLDGSDEYLTIENMDCVTKECIFHPEGKLEVPLLYYFDELCDNVVNRFLFPDQTNETAETDCEY</sequence>
<keyword evidence="4" id="KW-1185">Reference proteome</keyword>
<dbReference type="EMBL" id="CAJNOR010000546">
    <property type="protein sequence ID" value="CAF0944286.1"/>
    <property type="molecule type" value="Genomic_DNA"/>
</dbReference>
<reference evidence="2" key="1">
    <citation type="submission" date="2021-02" db="EMBL/GenBank/DDBJ databases">
        <authorList>
            <person name="Nowell W R."/>
        </authorList>
    </citation>
    <scope>NUCLEOTIDE SEQUENCE</scope>
</reference>
<evidence type="ECO:0000256" key="1">
    <source>
        <dbReference type="SAM" id="SignalP"/>
    </source>
</evidence>
<dbReference type="Proteomes" id="UP000663852">
    <property type="component" value="Unassembled WGS sequence"/>
</dbReference>
<dbReference type="EMBL" id="CAJNOJ010000122">
    <property type="protein sequence ID" value="CAF1156702.1"/>
    <property type="molecule type" value="Genomic_DNA"/>
</dbReference>
<dbReference type="OrthoDB" id="6142318at2759"/>
<organism evidence="2 4">
    <name type="scientific">Adineta ricciae</name>
    <name type="common">Rotifer</name>
    <dbReference type="NCBI Taxonomy" id="249248"/>
    <lineage>
        <taxon>Eukaryota</taxon>
        <taxon>Metazoa</taxon>
        <taxon>Spiralia</taxon>
        <taxon>Gnathifera</taxon>
        <taxon>Rotifera</taxon>
        <taxon>Eurotatoria</taxon>
        <taxon>Bdelloidea</taxon>
        <taxon>Adinetida</taxon>
        <taxon>Adinetidae</taxon>
        <taxon>Adineta</taxon>
    </lineage>
</organism>
<feature type="chain" id="PRO_5036409911" evidence="1">
    <location>
        <begin position="19"/>
        <end position="317"/>
    </location>
</feature>
<comment type="caution">
    <text evidence="2">The sequence shown here is derived from an EMBL/GenBank/DDBJ whole genome shotgun (WGS) entry which is preliminary data.</text>
</comment>
<feature type="signal peptide" evidence="1">
    <location>
        <begin position="1"/>
        <end position="18"/>
    </location>
</feature>
<dbReference type="Proteomes" id="UP000663828">
    <property type="component" value="Unassembled WGS sequence"/>
</dbReference>